<evidence type="ECO:0000313" key="3">
    <source>
        <dbReference type="Proteomes" id="UP000675379"/>
    </source>
</evidence>
<name>A0A941HRC4_9CLOT</name>
<accession>A0A941HRC4</accession>
<reference evidence="2" key="1">
    <citation type="submission" date="2021-04" db="EMBL/GenBank/DDBJ databases">
        <title>Proteiniclasticum sedimins sp. nov., an obligate anaerobic bacterium isolated from anaerobic sludge.</title>
        <authorList>
            <person name="Liu J."/>
        </authorList>
    </citation>
    <scope>NUCLEOTIDE SEQUENCE</scope>
    <source>
        <strain evidence="2">BAD-10</strain>
    </source>
</reference>
<comment type="caution">
    <text evidence="2">The sequence shown here is derived from an EMBL/GenBank/DDBJ whole genome shotgun (WGS) entry which is preliminary data.</text>
</comment>
<dbReference type="Pfam" id="PF01520">
    <property type="entry name" value="Amidase_3"/>
    <property type="match status" value="1"/>
</dbReference>
<keyword evidence="2" id="KW-0378">Hydrolase</keyword>
<dbReference type="SUPFAM" id="SSF110997">
    <property type="entry name" value="Sporulation related repeat"/>
    <property type="match status" value="1"/>
</dbReference>
<dbReference type="InterPro" id="IPR007730">
    <property type="entry name" value="SPOR-like_dom"/>
</dbReference>
<dbReference type="Pfam" id="PF05036">
    <property type="entry name" value="SPOR"/>
    <property type="match status" value="1"/>
</dbReference>
<dbReference type="InterPro" id="IPR036680">
    <property type="entry name" value="SPOR-like_sf"/>
</dbReference>
<dbReference type="AlphaFoldDB" id="A0A941HRC4"/>
<dbReference type="Gene3D" id="3.40.630.40">
    <property type="entry name" value="Zn-dependent exopeptidases"/>
    <property type="match status" value="1"/>
</dbReference>
<proteinExistence type="predicted"/>
<evidence type="ECO:0000259" key="1">
    <source>
        <dbReference type="PROSITE" id="PS51724"/>
    </source>
</evidence>
<sequence>MKIYLSPSRQKENRYAEGETHEAEVMGRVSGKILEILHREYGVQGILADPNLGIETSGRPKEAVKQGCQLYVALHSNAGGKGKAAGAVAFYHPKYPLSRKLAEVLVEELDRVCPVPSNRAQSVLDGMKAFQGKGYGEIRNPALAGLVPVLAETNFHDHPEVAHWMRTKTEEVAQAYVAALAKVLELKKRDSSKSGPELYRVQVGAFSQRKNAEALRDQLKEKGYPAFITRKEEA</sequence>
<dbReference type="PROSITE" id="PS51724">
    <property type="entry name" value="SPOR"/>
    <property type="match status" value="1"/>
</dbReference>
<dbReference type="SMART" id="SM00646">
    <property type="entry name" value="Ami_3"/>
    <property type="match status" value="1"/>
</dbReference>
<keyword evidence="3" id="KW-1185">Reference proteome</keyword>
<dbReference type="Gene3D" id="3.30.70.1070">
    <property type="entry name" value="Sporulation related repeat"/>
    <property type="match status" value="1"/>
</dbReference>
<evidence type="ECO:0000313" key="2">
    <source>
        <dbReference type="EMBL" id="MBR0576087.1"/>
    </source>
</evidence>
<dbReference type="GO" id="GO:0008745">
    <property type="term" value="F:N-acetylmuramoyl-L-alanine amidase activity"/>
    <property type="evidence" value="ECO:0007669"/>
    <property type="project" value="UniProtKB-EC"/>
</dbReference>
<dbReference type="EMBL" id="JAGSCS010000007">
    <property type="protein sequence ID" value="MBR0576087.1"/>
    <property type="molecule type" value="Genomic_DNA"/>
</dbReference>
<dbReference type="RefSeq" id="WP_211800928.1">
    <property type="nucleotide sequence ID" value="NZ_JAGSCS010000007.1"/>
</dbReference>
<dbReference type="InterPro" id="IPR002508">
    <property type="entry name" value="MurNAc-LAA_cat"/>
</dbReference>
<dbReference type="EC" id="3.5.1.28" evidence="2"/>
<protein>
    <submittedName>
        <fullName evidence="2">N-acetylmuramoyl-L-alanine amidase</fullName>
        <ecNumber evidence="2">3.5.1.28</ecNumber>
    </submittedName>
</protein>
<gene>
    <name evidence="2" type="ORF">KCG48_07000</name>
</gene>
<organism evidence="2 3">
    <name type="scientific">Proteiniclasticum sediminis</name>
    <dbReference type="NCBI Taxonomy" id="2804028"/>
    <lineage>
        <taxon>Bacteria</taxon>
        <taxon>Bacillati</taxon>
        <taxon>Bacillota</taxon>
        <taxon>Clostridia</taxon>
        <taxon>Eubacteriales</taxon>
        <taxon>Clostridiaceae</taxon>
        <taxon>Proteiniclasticum</taxon>
    </lineage>
</organism>
<dbReference type="Proteomes" id="UP000675379">
    <property type="component" value="Unassembled WGS sequence"/>
</dbReference>
<dbReference type="GO" id="GO:0042834">
    <property type="term" value="F:peptidoglycan binding"/>
    <property type="evidence" value="ECO:0007669"/>
    <property type="project" value="InterPro"/>
</dbReference>
<dbReference type="SUPFAM" id="SSF53187">
    <property type="entry name" value="Zn-dependent exopeptidases"/>
    <property type="match status" value="1"/>
</dbReference>
<dbReference type="GO" id="GO:0009253">
    <property type="term" value="P:peptidoglycan catabolic process"/>
    <property type="evidence" value="ECO:0007669"/>
    <property type="project" value="InterPro"/>
</dbReference>
<feature type="domain" description="SPOR" evidence="1">
    <location>
        <begin position="193"/>
        <end position="234"/>
    </location>
</feature>